<evidence type="ECO:0000313" key="4">
    <source>
        <dbReference type="EMBL" id="KEZ47447.1"/>
    </source>
</evidence>
<organism evidence="4 5">
    <name type="scientific">Metabacillus indicus</name>
    <name type="common">Bacillus indicus</name>
    <dbReference type="NCBI Taxonomy" id="246786"/>
    <lineage>
        <taxon>Bacteria</taxon>
        <taxon>Bacillati</taxon>
        <taxon>Bacillota</taxon>
        <taxon>Bacilli</taxon>
        <taxon>Bacillales</taxon>
        <taxon>Bacillaceae</taxon>
        <taxon>Metabacillus</taxon>
    </lineage>
</organism>
<evidence type="ECO:0000313" key="5">
    <source>
        <dbReference type="Proteomes" id="UP000028549"/>
    </source>
</evidence>
<dbReference type="Proteomes" id="UP000028549">
    <property type="component" value="Unassembled WGS sequence"/>
</dbReference>
<keyword evidence="1" id="KW-0808">Transferase</keyword>
<accession>A0A084GJD5</accession>
<dbReference type="CDD" id="cd06551">
    <property type="entry name" value="LPLAT"/>
    <property type="match status" value="1"/>
</dbReference>
<proteinExistence type="predicted"/>
<dbReference type="STRING" id="246786.GS18_0221755"/>
<evidence type="ECO:0000256" key="2">
    <source>
        <dbReference type="ARBA" id="ARBA00023315"/>
    </source>
</evidence>
<gene>
    <name evidence="4" type="ORF">GS18_0221755</name>
</gene>
<dbReference type="PANTHER" id="PTHR10434:SF11">
    <property type="entry name" value="1-ACYL-SN-GLYCEROL-3-PHOSPHATE ACYLTRANSFERASE"/>
    <property type="match status" value="1"/>
</dbReference>
<sequence length="219" mass="25713">MIEAAKKPYFEKLFFLYNRQLFKRHFNGIYLDGPAELPDQAIICMNHSSWWDGLLLFHCNQVKIKHDIYIMMHEKGLKEFPFFRKLGAFSVNRGKPKDIVLSLKYAGRKLDEGKSVCLFPQGDEMHLEKRPLGFLPGAISLLEKHPHVPVLPVIFYYSFGDRKKQDLFVRICPPITYKELTGISRKEKNSCFEELFTKELDFLRNQVIEKNVSHFENVL</sequence>
<dbReference type="PANTHER" id="PTHR10434">
    <property type="entry name" value="1-ACYL-SN-GLYCEROL-3-PHOSPHATE ACYLTRANSFERASE"/>
    <property type="match status" value="1"/>
</dbReference>
<keyword evidence="2" id="KW-0012">Acyltransferase</keyword>
<dbReference type="GO" id="GO:0006654">
    <property type="term" value="P:phosphatidic acid biosynthetic process"/>
    <property type="evidence" value="ECO:0007669"/>
    <property type="project" value="TreeGrafter"/>
</dbReference>
<dbReference type="AlphaFoldDB" id="A0A084GJD5"/>
<dbReference type="SMART" id="SM00563">
    <property type="entry name" value="PlsC"/>
    <property type="match status" value="1"/>
</dbReference>
<dbReference type="RefSeq" id="WP_029283820.1">
    <property type="nucleotide sequence ID" value="NZ_CP176757.1"/>
</dbReference>
<comment type="caution">
    <text evidence="4">The sequence shown here is derived from an EMBL/GenBank/DDBJ whole genome shotgun (WGS) entry which is preliminary data.</text>
</comment>
<evidence type="ECO:0000256" key="1">
    <source>
        <dbReference type="ARBA" id="ARBA00022679"/>
    </source>
</evidence>
<dbReference type="GO" id="GO:0003841">
    <property type="term" value="F:1-acylglycerol-3-phosphate O-acyltransferase activity"/>
    <property type="evidence" value="ECO:0007669"/>
    <property type="project" value="TreeGrafter"/>
</dbReference>
<feature type="domain" description="Phospholipid/glycerol acyltransferase" evidence="3">
    <location>
        <begin position="41"/>
        <end position="158"/>
    </location>
</feature>
<dbReference type="Pfam" id="PF01553">
    <property type="entry name" value="Acyltransferase"/>
    <property type="match status" value="1"/>
</dbReference>
<dbReference type="InterPro" id="IPR002123">
    <property type="entry name" value="Plipid/glycerol_acylTrfase"/>
</dbReference>
<dbReference type="GO" id="GO:0005886">
    <property type="term" value="C:plasma membrane"/>
    <property type="evidence" value="ECO:0007669"/>
    <property type="project" value="TreeGrafter"/>
</dbReference>
<keyword evidence="5" id="KW-1185">Reference proteome</keyword>
<reference evidence="4 5" key="1">
    <citation type="journal article" date="2005" name="Int. J. Syst. Evol. Microbiol.">
        <title>Bacillus cibi sp. nov., isolated from jeotgal, a traditional Korean fermented seafood.</title>
        <authorList>
            <person name="Yoon J.H."/>
            <person name="Lee C.H."/>
            <person name="Oh T.K."/>
        </authorList>
    </citation>
    <scope>NUCLEOTIDE SEQUENCE [LARGE SCALE GENOMIC DNA]</scope>
    <source>
        <strain evidence="4 5">DSM 16189</strain>
    </source>
</reference>
<protein>
    <recommendedName>
        <fullName evidence="3">Phospholipid/glycerol acyltransferase domain-containing protein</fullName>
    </recommendedName>
</protein>
<dbReference type="SUPFAM" id="SSF69593">
    <property type="entry name" value="Glycerol-3-phosphate (1)-acyltransferase"/>
    <property type="match status" value="1"/>
</dbReference>
<name>A0A084GJD5_METID</name>
<evidence type="ECO:0000259" key="3">
    <source>
        <dbReference type="SMART" id="SM00563"/>
    </source>
</evidence>
<dbReference type="EMBL" id="JNVC02000024">
    <property type="protein sequence ID" value="KEZ47447.1"/>
    <property type="molecule type" value="Genomic_DNA"/>
</dbReference>
<dbReference type="OrthoDB" id="152799at2"/>